<sequence length="145" mass="16236">MRDIYWGTALTTEGTEYAEGYGGTVFNRKVLEGREGFLNWGFCLKFRCNDLHRSVPSVTSVYSVVPYTGLRETVRTAKYAKYAKGTRGIILGNGFEPQRARSTRRVYGSGGFCLKFRCNDLPRSVPSATSVYSVVPYTGLREVYG</sequence>
<keyword evidence="2" id="KW-1185">Reference proteome</keyword>
<proteinExistence type="predicted"/>
<organism evidence="1 2">
    <name type="scientific">Dendrosporobacter quercicolus</name>
    <dbReference type="NCBI Taxonomy" id="146817"/>
    <lineage>
        <taxon>Bacteria</taxon>
        <taxon>Bacillati</taxon>
        <taxon>Bacillota</taxon>
        <taxon>Negativicutes</taxon>
        <taxon>Selenomonadales</taxon>
        <taxon>Sporomusaceae</taxon>
        <taxon>Dendrosporobacter</taxon>
    </lineage>
</organism>
<dbReference type="Proteomes" id="UP000214880">
    <property type="component" value="Unassembled WGS sequence"/>
</dbReference>
<dbReference type="STRING" id="146817.SAMN04488502_1011137"/>
<reference evidence="1 2" key="1">
    <citation type="submission" date="2016-10" db="EMBL/GenBank/DDBJ databases">
        <authorList>
            <person name="de Groot N.N."/>
        </authorList>
    </citation>
    <scope>NUCLEOTIDE SEQUENCE [LARGE SCALE GENOMIC DNA]</scope>
    <source>
        <strain evidence="1 2">DSM 1736</strain>
    </source>
</reference>
<dbReference type="EMBL" id="FNHB01000001">
    <property type="protein sequence ID" value="SDL90404.1"/>
    <property type="molecule type" value="Genomic_DNA"/>
</dbReference>
<evidence type="ECO:0000313" key="2">
    <source>
        <dbReference type="Proteomes" id="UP000214880"/>
    </source>
</evidence>
<gene>
    <name evidence="1" type="ORF">SAMN04488502_1011137</name>
</gene>
<dbReference type="AlphaFoldDB" id="A0A1G9NVK7"/>
<accession>A0A1G9NVK7</accession>
<evidence type="ECO:0000313" key="1">
    <source>
        <dbReference type="EMBL" id="SDL90404.1"/>
    </source>
</evidence>
<name>A0A1G9NVK7_9FIRM</name>
<protein>
    <submittedName>
        <fullName evidence="1">Uncharacterized protein</fullName>
    </submittedName>
</protein>